<keyword evidence="3" id="KW-1185">Reference proteome</keyword>
<dbReference type="Proteomes" id="UP000027195">
    <property type="component" value="Unassembled WGS sequence"/>
</dbReference>
<feature type="transmembrane region" description="Helical" evidence="1">
    <location>
        <begin position="14"/>
        <end position="38"/>
    </location>
</feature>
<accession>A0A067LZG8</accession>
<keyword evidence="1" id="KW-0472">Membrane</keyword>
<gene>
    <name evidence="2" type="ORF">BOTBODRAFT_59163</name>
</gene>
<keyword evidence="1" id="KW-1133">Transmembrane helix</keyword>
<evidence type="ECO:0000256" key="1">
    <source>
        <dbReference type="SAM" id="Phobius"/>
    </source>
</evidence>
<dbReference type="EMBL" id="KL198087">
    <property type="protein sequence ID" value="KDQ08684.1"/>
    <property type="molecule type" value="Genomic_DNA"/>
</dbReference>
<sequence>MSGKPEFHEDYHPLLLLTVRTVLCIGCSRTLPIILCWVKYRSRCAFYLLYLNSSNSL</sequence>
<name>A0A067LZG8_BOTB1</name>
<protein>
    <submittedName>
        <fullName evidence="2">Uncharacterized protein</fullName>
    </submittedName>
</protein>
<proteinExistence type="predicted"/>
<evidence type="ECO:0000313" key="2">
    <source>
        <dbReference type="EMBL" id="KDQ08684.1"/>
    </source>
</evidence>
<keyword evidence="1" id="KW-0812">Transmembrane</keyword>
<evidence type="ECO:0000313" key="3">
    <source>
        <dbReference type="Proteomes" id="UP000027195"/>
    </source>
</evidence>
<reference evidence="3" key="1">
    <citation type="journal article" date="2014" name="Proc. Natl. Acad. Sci. U.S.A.">
        <title>Extensive sampling of basidiomycete genomes demonstrates inadequacy of the white-rot/brown-rot paradigm for wood decay fungi.</title>
        <authorList>
            <person name="Riley R."/>
            <person name="Salamov A.A."/>
            <person name="Brown D.W."/>
            <person name="Nagy L.G."/>
            <person name="Floudas D."/>
            <person name="Held B.W."/>
            <person name="Levasseur A."/>
            <person name="Lombard V."/>
            <person name="Morin E."/>
            <person name="Otillar R."/>
            <person name="Lindquist E.A."/>
            <person name="Sun H."/>
            <person name="LaButti K.M."/>
            <person name="Schmutz J."/>
            <person name="Jabbour D."/>
            <person name="Luo H."/>
            <person name="Baker S.E."/>
            <person name="Pisabarro A.G."/>
            <person name="Walton J.D."/>
            <person name="Blanchette R.A."/>
            <person name="Henrissat B."/>
            <person name="Martin F."/>
            <person name="Cullen D."/>
            <person name="Hibbett D.S."/>
            <person name="Grigoriev I.V."/>
        </authorList>
    </citation>
    <scope>NUCLEOTIDE SEQUENCE [LARGE SCALE GENOMIC DNA]</scope>
    <source>
        <strain evidence="3">FD-172 SS1</strain>
    </source>
</reference>
<organism evidence="2 3">
    <name type="scientific">Botryobasidium botryosum (strain FD-172 SS1)</name>
    <dbReference type="NCBI Taxonomy" id="930990"/>
    <lineage>
        <taxon>Eukaryota</taxon>
        <taxon>Fungi</taxon>
        <taxon>Dikarya</taxon>
        <taxon>Basidiomycota</taxon>
        <taxon>Agaricomycotina</taxon>
        <taxon>Agaricomycetes</taxon>
        <taxon>Cantharellales</taxon>
        <taxon>Botryobasidiaceae</taxon>
        <taxon>Botryobasidium</taxon>
    </lineage>
</organism>
<dbReference type="HOGENOM" id="CLU_2996246_0_0_1"/>
<dbReference type="AlphaFoldDB" id="A0A067LZG8"/>
<dbReference type="InParanoid" id="A0A067LZG8"/>